<keyword evidence="2" id="KW-1185">Reference proteome</keyword>
<organism evidence="1 2">
    <name type="scientific">Salinimicrobium profundisediminis</name>
    <dbReference type="NCBI Taxonomy" id="2994553"/>
    <lineage>
        <taxon>Bacteria</taxon>
        <taxon>Pseudomonadati</taxon>
        <taxon>Bacteroidota</taxon>
        <taxon>Flavobacteriia</taxon>
        <taxon>Flavobacteriales</taxon>
        <taxon>Flavobacteriaceae</taxon>
        <taxon>Salinimicrobium</taxon>
    </lineage>
</organism>
<reference evidence="1" key="1">
    <citation type="submission" date="2022-11" db="EMBL/GenBank/DDBJ databases">
        <title>Salinimicrobium profundisediminis sp. nov., isolated from deep-sea sediment of the Mariana Trench.</title>
        <authorList>
            <person name="Fu H."/>
        </authorList>
    </citation>
    <scope>NUCLEOTIDE SEQUENCE</scope>
    <source>
        <strain evidence="1">MT39</strain>
    </source>
</reference>
<accession>A0A9X3CWY7</accession>
<evidence type="ECO:0008006" key="3">
    <source>
        <dbReference type="Google" id="ProtNLM"/>
    </source>
</evidence>
<evidence type="ECO:0000313" key="2">
    <source>
        <dbReference type="Proteomes" id="UP001148482"/>
    </source>
</evidence>
<dbReference type="RefSeq" id="WP_266068127.1">
    <property type="nucleotide sequence ID" value="NZ_JAPJDA010000002.1"/>
</dbReference>
<dbReference type="Proteomes" id="UP001148482">
    <property type="component" value="Unassembled WGS sequence"/>
</dbReference>
<dbReference type="EMBL" id="JAPJDA010000002">
    <property type="protein sequence ID" value="MCX2836949.1"/>
    <property type="molecule type" value="Genomic_DNA"/>
</dbReference>
<evidence type="ECO:0000313" key="1">
    <source>
        <dbReference type="EMBL" id="MCX2836949.1"/>
    </source>
</evidence>
<comment type="caution">
    <text evidence="1">The sequence shown here is derived from an EMBL/GenBank/DDBJ whole genome shotgun (WGS) entry which is preliminary data.</text>
</comment>
<dbReference type="PROSITE" id="PS51257">
    <property type="entry name" value="PROKAR_LIPOPROTEIN"/>
    <property type="match status" value="1"/>
</dbReference>
<proteinExistence type="predicted"/>
<sequence length="125" mass="14053">MKRIFTVLLFIGLIFSCVPEDHVLELELVNNTSETVKNLRVFTAGEKVSFEVDALPAGQEIAHTLQVPGDAVDGKYTFRFTRNNGKEESVTGSYLQEGDDYFKKTLVFDIQQNAVNVSHKNLEVK</sequence>
<gene>
    <name evidence="1" type="ORF">OQ279_02190</name>
</gene>
<dbReference type="AlphaFoldDB" id="A0A9X3CWY7"/>
<protein>
    <recommendedName>
        <fullName evidence="3">Lipoprotein</fullName>
    </recommendedName>
</protein>
<name>A0A9X3CWY7_9FLAO</name>